<keyword evidence="1" id="KW-1133">Transmembrane helix</keyword>
<evidence type="ECO:0000256" key="1">
    <source>
        <dbReference type="SAM" id="Phobius"/>
    </source>
</evidence>
<protein>
    <recommendedName>
        <fullName evidence="4">DUF4760 domain-containing protein</fullName>
    </recommendedName>
</protein>
<comment type="caution">
    <text evidence="2">The sequence shown here is derived from an EMBL/GenBank/DDBJ whole genome shotgun (WGS) entry which is preliminary data.</text>
</comment>
<dbReference type="RefSeq" id="WP_131755191.1">
    <property type="nucleotide sequence ID" value="NZ_CAACUY010000003.1"/>
</dbReference>
<dbReference type="EMBL" id="JBHTGP010000015">
    <property type="protein sequence ID" value="MFD0688595.1"/>
    <property type="molecule type" value="Genomic_DNA"/>
</dbReference>
<sequence>MVAGSGSFRCEDEQCRSPVPAVSASIWWSVVPQERMAFNGRTGVPSRIRESVVANWVTVCTGLVGVAVGAGFRFTSDRRAQYERVLVLAAESGTAPITEDRHTVGMAFEAVGADAADQAVELSVEEMAALFRVLWFFQRAAALYDSLRLFVLHRRITRTRALLLESLGSMIRIWDGYLGRQIVVEGGGPVSTEESARSLHRLAEEYRRYERRRRHAAGSVR</sequence>
<name>A0ABW2XS99_9ACTN</name>
<accession>A0ABW2XS99</accession>
<dbReference type="Proteomes" id="UP001597063">
    <property type="component" value="Unassembled WGS sequence"/>
</dbReference>
<keyword evidence="3" id="KW-1185">Reference proteome</keyword>
<keyword evidence="1" id="KW-0812">Transmembrane</keyword>
<organism evidence="2 3">
    <name type="scientific">Actinomadura fibrosa</name>
    <dbReference type="NCBI Taxonomy" id="111802"/>
    <lineage>
        <taxon>Bacteria</taxon>
        <taxon>Bacillati</taxon>
        <taxon>Actinomycetota</taxon>
        <taxon>Actinomycetes</taxon>
        <taxon>Streptosporangiales</taxon>
        <taxon>Thermomonosporaceae</taxon>
        <taxon>Actinomadura</taxon>
    </lineage>
</organism>
<keyword evidence="1" id="KW-0472">Membrane</keyword>
<reference evidence="3" key="1">
    <citation type="journal article" date="2019" name="Int. J. Syst. Evol. Microbiol.">
        <title>The Global Catalogue of Microorganisms (GCM) 10K type strain sequencing project: providing services to taxonomists for standard genome sequencing and annotation.</title>
        <authorList>
            <consortium name="The Broad Institute Genomics Platform"/>
            <consortium name="The Broad Institute Genome Sequencing Center for Infectious Disease"/>
            <person name="Wu L."/>
            <person name="Ma J."/>
        </authorList>
    </citation>
    <scope>NUCLEOTIDE SEQUENCE [LARGE SCALE GENOMIC DNA]</scope>
    <source>
        <strain evidence="3">JCM 9371</strain>
    </source>
</reference>
<evidence type="ECO:0008006" key="4">
    <source>
        <dbReference type="Google" id="ProtNLM"/>
    </source>
</evidence>
<evidence type="ECO:0000313" key="2">
    <source>
        <dbReference type="EMBL" id="MFD0688595.1"/>
    </source>
</evidence>
<feature type="transmembrane region" description="Helical" evidence="1">
    <location>
        <begin position="53"/>
        <end position="74"/>
    </location>
</feature>
<evidence type="ECO:0000313" key="3">
    <source>
        <dbReference type="Proteomes" id="UP001597063"/>
    </source>
</evidence>
<proteinExistence type="predicted"/>
<gene>
    <name evidence="2" type="ORF">ACFQZM_29165</name>
</gene>